<comment type="caution">
    <text evidence="3">The sequence shown here is derived from an EMBL/GenBank/DDBJ whole genome shotgun (WGS) entry which is preliminary data.</text>
</comment>
<dbReference type="AlphaFoldDB" id="A0A512AUF9"/>
<dbReference type="PROSITE" id="PS52050">
    <property type="entry name" value="WYL"/>
    <property type="match status" value="1"/>
</dbReference>
<feature type="domain" description="WYL" evidence="1">
    <location>
        <begin position="157"/>
        <end position="223"/>
    </location>
</feature>
<protein>
    <submittedName>
        <fullName evidence="3">WYL domain-containing protein</fullName>
    </submittedName>
</protein>
<evidence type="ECO:0000259" key="1">
    <source>
        <dbReference type="Pfam" id="PF13280"/>
    </source>
</evidence>
<sequence>MPINKNALIRYRALDRCLKNTTRKYSAKDLLREVERILESEGFEKGIVKSQLHADMQYMQDFWKAPILAEKDSLDRRITLYRYSDPLFSIENQPISEVESKVIKEALSVLSRFKGMPQFEWINEIVPAIQDKLGFIAQDREVISFESNWDYEGLRNITPIFNAITNHRVLKITYQDFRADEPYSIFFHPYYLKQYNSRWFAFGLNEASSNSYWNLALDRIQDIVETQDEYQYNEIDWEEYFDDIIGVTRRIEDELEEVRLWFPPEQAPYIKTKPLHRTQKCKEDATGLEVSIKVVLNFELERTILSFGSSMKVLAPDKLKNQIKSKLQLSLSRYED</sequence>
<feature type="domain" description="WCX" evidence="2">
    <location>
        <begin position="255"/>
        <end position="328"/>
    </location>
</feature>
<dbReference type="OrthoDB" id="43316at2"/>
<dbReference type="InterPro" id="IPR057727">
    <property type="entry name" value="WCX_dom"/>
</dbReference>
<dbReference type="Pfam" id="PF25583">
    <property type="entry name" value="WCX"/>
    <property type="match status" value="1"/>
</dbReference>
<dbReference type="PANTHER" id="PTHR34580">
    <property type="match status" value="1"/>
</dbReference>
<keyword evidence="4" id="KW-1185">Reference proteome</keyword>
<gene>
    <name evidence="3" type="ORF">AAE02nite_10130</name>
</gene>
<dbReference type="RefSeq" id="WP_146895574.1">
    <property type="nucleotide sequence ID" value="NZ_BJYS01000005.1"/>
</dbReference>
<dbReference type="InterPro" id="IPR026881">
    <property type="entry name" value="WYL_dom"/>
</dbReference>
<evidence type="ECO:0000313" key="4">
    <source>
        <dbReference type="Proteomes" id="UP000321532"/>
    </source>
</evidence>
<dbReference type="Pfam" id="PF13280">
    <property type="entry name" value="WYL"/>
    <property type="match status" value="1"/>
</dbReference>
<name>A0A512AUF9_9BACT</name>
<evidence type="ECO:0000313" key="3">
    <source>
        <dbReference type="EMBL" id="GEO03349.1"/>
    </source>
</evidence>
<dbReference type="EMBL" id="BJYS01000005">
    <property type="protein sequence ID" value="GEO03349.1"/>
    <property type="molecule type" value="Genomic_DNA"/>
</dbReference>
<accession>A0A512AUF9</accession>
<evidence type="ECO:0000259" key="2">
    <source>
        <dbReference type="Pfam" id="PF25583"/>
    </source>
</evidence>
<organism evidence="3 4">
    <name type="scientific">Adhaeribacter aerolatus</name>
    <dbReference type="NCBI Taxonomy" id="670289"/>
    <lineage>
        <taxon>Bacteria</taxon>
        <taxon>Pseudomonadati</taxon>
        <taxon>Bacteroidota</taxon>
        <taxon>Cytophagia</taxon>
        <taxon>Cytophagales</taxon>
        <taxon>Hymenobacteraceae</taxon>
        <taxon>Adhaeribacter</taxon>
    </lineage>
</organism>
<reference evidence="3 4" key="1">
    <citation type="submission" date="2019-07" db="EMBL/GenBank/DDBJ databases">
        <title>Whole genome shotgun sequence of Adhaeribacter aerolatus NBRC 106133.</title>
        <authorList>
            <person name="Hosoyama A."/>
            <person name="Uohara A."/>
            <person name="Ohji S."/>
            <person name="Ichikawa N."/>
        </authorList>
    </citation>
    <scope>NUCLEOTIDE SEQUENCE [LARGE SCALE GENOMIC DNA]</scope>
    <source>
        <strain evidence="3 4">NBRC 106133</strain>
    </source>
</reference>
<dbReference type="InterPro" id="IPR051534">
    <property type="entry name" value="CBASS_pafABC_assoc_protein"/>
</dbReference>
<dbReference type="PANTHER" id="PTHR34580:SF9">
    <property type="entry name" value="SLL5097 PROTEIN"/>
    <property type="match status" value="1"/>
</dbReference>
<proteinExistence type="predicted"/>
<dbReference type="Proteomes" id="UP000321532">
    <property type="component" value="Unassembled WGS sequence"/>
</dbReference>